<evidence type="ECO:0000313" key="3">
    <source>
        <dbReference type="EMBL" id="EEC50764.1"/>
    </source>
</evidence>
<dbReference type="CDD" id="cd21372">
    <property type="entry name" value="cwf21_CWC21-like"/>
    <property type="match status" value="1"/>
</dbReference>
<feature type="region of interest" description="Disordered" evidence="2">
    <location>
        <begin position="1"/>
        <end position="42"/>
    </location>
</feature>
<name>B7FSA8_PHATC</name>
<dbReference type="RefSeq" id="XP_002177950.1">
    <property type="nucleotide sequence ID" value="XM_002177914.1"/>
</dbReference>
<organism evidence="3 4">
    <name type="scientific">Phaeodactylum tricornutum (strain CCAP 1055/1)</name>
    <dbReference type="NCBI Taxonomy" id="556484"/>
    <lineage>
        <taxon>Eukaryota</taxon>
        <taxon>Sar</taxon>
        <taxon>Stramenopiles</taxon>
        <taxon>Ochrophyta</taxon>
        <taxon>Bacillariophyta</taxon>
        <taxon>Bacillariophyceae</taxon>
        <taxon>Bacillariophycidae</taxon>
        <taxon>Naviculales</taxon>
        <taxon>Phaeodactylaceae</taxon>
        <taxon>Phaeodactylum</taxon>
    </lineage>
</organism>
<dbReference type="STRING" id="556484.B7FSA8"/>
<dbReference type="GO" id="GO:0005634">
    <property type="term" value="C:nucleus"/>
    <property type="evidence" value="ECO:0007669"/>
    <property type="project" value="TreeGrafter"/>
</dbReference>
<evidence type="ECO:0000256" key="2">
    <source>
        <dbReference type="SAM" id="MobiDB-lite"/>
    </source>
</evidence>
<dbReference type="HOGENOM" id="CLU_552630_0_0_1"/>
<feature type="compositionally biased region" description="Polar residues" evidence="2">
    <location>
        <begin position="10"/>
        <end position="23"/>
    </location>
</feature>
<evidence type="ECO:0000256" key="1">
    <source>
        <dbReference type="SAM" id="Coils"/>
    </source>
</evidence>
<dbReference type="AlphaFoldDB" id="B7FSA8"/>
<keyword evidence="4" id="KW-1185">Reference proteome</keyword>
<dbReference type="PANTHER" id="PTHR36562:SF5">
    <property type="entry name" value="SERINE_ARGININE REPETITIVE MATRIX 2"/>
    <property type="match status" value="1"/>
</dbReference>
<dbReference type="PaxDb" id="2850-Phatr43459"/>
<evidence type="ECO:0000313" key="4">
    <source>
        <dbReference type="Proteomes" id="UP000000759"/>
    </source>
</evidence>
<feature type="coiled-coil region" evidence="1">
    <location>
        <begin position="185"/>
        <end position="228"/>
    </location>
</feature>
<dbReference type="EMBL" id="CM000606">
    <property type="protein sequence ID" value="EEC50764.1"/>
    <property type="molecule type" value="Genomic_DNA"/>
</dbReference>
<dbReference type="OrthoDB" id="49626at2759"/>
<dbReference type="Proteomes" id="UP000000759">
    <property type="component" value="Chromosome 2"/>
</dbReference>
<feature type="region of interest" description="Disordered" evidence="2">
    <location>
        <begin position="110"/>
        <end position="132"/>
    </location>
</feature>
<accession>B7FSA8</accession>
<protein>
    <submittedName>
        <fullName evidence="3">Splicing coactivator subunit-like protein</fullName>
    </submittedName>
</protein>
<gene>
    <name evidence="3" type="ORF">PHATRDRAFT_43459</name>
</gene>
<dbReference type="PANTHER" id="PTHR36562">
    <property type="entry name" value="SERINE/ARGININE REPETITIVE MATRIX 2"/>
    <property type="match status" value="1"/>
</dbReference>
<reference evidence="4" key="2">
    <citation type="submission" date="2008-08" db="EMBL/GenBank/DDBJ databases">
        <authorList>
            <consortium name="Diatom Consortium"/>
            <person name="Grigoriev I."/>
            <person name="Grimwood J."/>
            <person name="Kuo A."/>
            <person name="Otillar R.P."/>
            <person name="Salamov A."/>
            <person name="Detter J.C."/>
            <person name="Lindquist E."/>
            <person name="Shapiro H."/>
            <person name="Lucas S."/>
            <person name="Glavina del Rio T."/>
            <person name="Pitluck S."/>
            <person name="Rokhsar D."/>
            <person name="Bowler C."/>
        </authorList>
    </citation>
    <scope>GENOME REANNOTATION</scope>
    <source>
        <strain evidence="4">CCAP 1055/1</strain>
    </source>
</reference>
<dbReference type="InParanoid" id="B7FSA8"/>
<dbReference type="GeneID" id="7197525"/>
<proteinExistence type="predicted"/>
<reference evidence="3 4" key="1">
    <citation type="journal article" date="2008" name="Nature">
        <title>The Phaeodactylum genome reveals the evolutionary history of diatom genomes.</title>
        <authorList>
            <person name="Bowler C."/>
            <person name="Allen A.E."/>
            <person name="Badger J.H."/>
            <person name="Grimwood J."/>
            <person name="Jabbari K."/>
            <person name="Kuo A."/>
            <person name="Maheswari U."/>
            <person name="Martens C."/>
            <person name="Maumus F."/>
            <person name="Otillar R.P."/>
            <person name="Rayko E."/>
            <person name="Salamov A."/>
            <person name="Vandepoele K."/>
            <person name="Beszteri B."/>
            <person name="Gruber A."/>
            <person name="Heijde M."/>
            <person name="Katinka M."/>
            <person name="Mock T."/>
            <person name="Valentin K."/>
            <person name="Verret F."/>
            <person name="Berges J.A."/>
            <person name="Brownlee C."/>
            <person name="Cadoret J.P."/>
            <person name="Chiovitti A."/>
            <person name="Choi C.J."/>
            <person name="Coesel S."/>
            <person name="De Martino A."/>
            <person name="Detter J.C."/>
            <person name="Durkin C."/>
            <person name="Falciatore A."/>
            <person name="Fournet J."/>
            <person name="Haruta M."/>
            <person name="Huysman M.J."/>
            <person name="Jenkins B.D."/>
            <person name="Jiroutova K."/>
            <person name="Jorgensen R.E."/>
            <person name="Joubert Y."/>
            <person name="Kaplan A."/>
            <person name="Kroger N."/>
            <person name="Kroth P.G."/>
            <person name="La Roche J."/>
            <person name="Lindquist E."/>
            <person name="Lommer M."/>
            <person name="Martin-Jezequel V."/>
            <person name="Lopez P.J."/>
            <person name="Lucas S."/>
            <person name="Mangogna M."/>
            <person name="McGinnis K."/>
            <person name="Medlin L.K."/>
            <person name="Montsant A."/>
            <person name="Oudot-Le Secq M.P."/>
            <person name="Napoli C."/>
            <person name="Obornik M."/>
            <person name="Parker M.S."/>
            <person name="Petit J.L."/>
            <person name="Porcel B.M."/>
            <person name="Poulsen N."/>
            <person name="Robison M."/>
            <person name="Rychlewski L."/>
            <person name="Rynearson T.A."/>
            <person name="Schmutz J."/>
            <person name="Shapiro H."/>
            <person name="Siaut M."/>
            <person name="Stanley M."/>
            <person name="Sussman M.R."/>
            <person name="Taylor A.R."/>
            <person name="Vardi A."/>
            <person name="von Dassow P."/>
            <person name="Vyverman W."/>
            <person name="Willis A."/>
            <person name="Wyrwicz L.S."/>
            <person name="Rokhsar D.S."/>
            <person name="Weissenbach J."/>
            <person name="Armbrust E.V."/>
            <person name="Green B.R."/>
            <person name="Van de Peer Y."/>
            <person name="Grigoriev I.V."/>
        </authorList>
    </citation>
    <scope>NUCLEOTIDE SEQUENCE [LARGE SCALE GENOMIC DNA]</scope>
    <source>
        <strain evidence="3 4">CCAP 1055/1</strain>
    </source>
</reference>
<dbReference type="InterPro" id="IPR051372">
    <property type="entry name" value="CWC21"/>
</dbReference>
<keyword evidence="1" id="KW-0175">Coiled coil</keyword>
<sequence length="490" mass="54678">MYNGIGLSTVRGTATSGHVQRNASHVHASRRRTQTSRHVAGHRTGPQLVSAAAQSRGNREIQDHADRRRLENRLLVLREEWEARGVAEAEIVARLATERAASVASRNESAEAAESVVLSPDTRSSVRSGVPGHLTRACRRDAVATTNTHVQKQAKAVENERLAAAFGISHVRHQEGAAFDRELQQAKKQERLARLEEERRVIEKAARKREKELRNAQKEAQRKQAKRKDDDTVAVEVVALLIRVVHPRFRLAVGVGVVAESARTVEAAAAAAQSAGLRRDENERGRFLQSLRKKRKRNDQFLQRADRRCHRHIGLNADRDLHLGHRHRNDLEAGQRHILEAHRVRDLVRLHGLDPDHDCEMLETDPEVDHIRDPHPVLVPDHREDGPELGRAARVFPRTFHEKWRPKIGGLLPGVPYLLAPAGPDTRPALPPIRPDRTVVARPVDHREVVRTVVPQAARASTLGNAHIAGLLLRAVAVGVEANGGMRIIY</sequence>
<dbReference type="KEGG" id="pti:PHATRDRAFT_43459"/>
<dbReference type="eggNOG" id="KOG1869">
    <property type="taxonomic scope" value="Eukaryota"/>
</dbReference>
<feature type="compositionally biased region" description="Basic residues" evidence="2">
    <location>
        <begin position="27"/>
        <end position="41"/>
    </location>
</feature>